<dbReference type="InterPro" id="IPR034137">
    <property type="entry name" value="TOPRIM_RecR"/>
</dbReference>
<proteinExistence type="inferred from homology"/>
<dbReference type="PANTHER" id="PTHR30446:SF0">
    <property type="entry name" value="RECOMBINATION PROTEIN RECR"/>
    <property type="match status" value="1"/>
</dbReference>
<dbReference type="AlphaFoldDB" id="T1BUY3"/>
<dbReference type="EMBL" id="AUZY01000977">
    <property type="protein sequence ID" value="EQD76791.1"/>
    <property type="molecule type" value="Genomic_DNA"/>
</dbReference>
<accession>T1BUY3</accession>
<dbReference type="Gene3D" id="6.10.250.240">
    <property type="match status" value="1"/>
</dbReference>
<dbReference type="PROSITE" id="PS50880">
    <property type="entry name" value="TOPRIM"/>
    <property type="match status" value="1"/>
</dbReference>
<evidence type="ECO:0000256" key="3">
    <source>
        <dbReference type="ARBA" id="ARBA00022771"/>
    </source>
</evidence>
<dbReference type="GO" id="GO:0006281">
    <property type="term" value="P:DNA repair"/>
    <property type="evidence" value="ECO:0007669"/>
    <property type="project" value="UniProtKB-KW"/>
</dbReference>
<keyword evidence="2" id="KW-0227">DNA damage</keyword>
<keyword evidence="5" id="KW-0233">DNA recombination</keyword>
<dbReference type="Pfam" id="PF21175">
    <property type="entry name" value="RecR_C"/>
    <property type="match status" value="1"/>
</dbReference>
<dbReference type="PANTHER" id="PTHR30446">
    <property type="entry name" value="RECOMBINATION PROTEIN RECR"/>
    <property type="match status" value="1"/>
</dbReference>
<reference evidence="8" key="1">
    <citation type="submission" date="2013-08" db="EMBL/GenBank/DDBJ databases">
        <authorList>
            <person name="Mendez C."/>
            <person name="Richter M."/>
            <person name="Ferrer M."/>
            <person name="Sanchez J."/>
        </authorList>
    </citation>
    <scope>NUCLEOTIDE SEQUENCE</scope>
</reference>
<dbReference type="GO" id="GO:0008270">
    <property type="term" value="F:zinc ion binding"/>
    <property type="evidence" value="ECO:0007669"/>
    <property type="project" value="UniProtKB-KW"/>
</dbReference>
<gene>
    <name evidence="8" type="ORF">B1B_01429</name>
</gene>
<dbReference type="Gene3D" id="3.40.1360.10">
    <property type="match status" value="1"/>
</dbReference>
<evidence type="ECO:0000313" key="8">
    <source>
        <dbReference type="EMBL" id="EQD76791.1"/>
    </source>
</evidence>
<dbReference type="InterPro" id="IPR000093">
    <property type="entry name" value="DNA_Rcmb_RecR"/>
</dbReference>
<keyword evidence="3" id="KW-0863">Zinc-finger</keyword>
<evidence type="ECO:0000256" key="5">
    <source>
        <dbReference type="ARBA" id="ARBA00023172"/>
    </source>
</evidence>
<keyword evidence="6" id="KW-0234">DNA repair</keyword>
<comment type="caution">
    <text evidence="8">The sequence shown here is derived from an EMBL/GenBank/DDBJ whole genome shotgun (WGS) entry which is preliminary data.</text>
</comment>
<dbReference type="GO" id="GO:0006310">
    <property type="term" value="P:DNA recombination"/>
    <property type="evidence" value="ECO:0007669"/>
    <property type="project" value="UniProtKB-KW"/>
</dbReference>
<keyword evidence="1" id="KW-0479">Metal-binding</keyword>
<keyword evidence="4" id="KW-0862">Zinc</keyword>
<evidence type="ECO:0000256" key="4">
    <source>
        <dbReference type="ARBA" id="ARBA00022833"/>
    </source>
</evidence>
<dbReference type="SUPFAM" id="SSF111304">
    <property type="entry name" value="Recombination protein RecR"/>
    <property type="match status" value="1"/>
</dbReference>
<dbReference type="Pfam" id="PF21176">
    <property type="entry name" value="RecR_HhH"/>
    <property type="match status" value="1"/>
</dbReference>
<dbReference type="HAMAP" id="MF_00017">
    <property type="entry name" value="RecR"/>
    <property type="match status" value="1"/>
</dbReference>
<dbReference type="InterPro" id="IPR023627">
    <property type="entry name" value="Rcmb_RecR"/>
</dbReference>
<dbReference type="InterPro" id="IPR006171">
    <property type="entry name" value="TOPRIM_dom"/>
</dbReference>
<evidence type="ECO:0000256" key="2">
    <source>
        <dbReference type="ARBA" id="ARBA00022763"/>
    </source>
</evidence>
<dbReference type="PROSITE" id="PS01300">
    <property type="entry name" value="RECR"/>
    <property type="match status" value="1"/>
</dbReference>
<name>T1BUY3_9ZZZZ</name>
<dbReference type="CDD" id="cd01025">
    <property type="entry name" value="TOPRIM_recR"/>
    <property type="match status" value="1"/>
</dbReference>
<evidence type="ECO:0000256" key="1">
    <source>
        <dbReference type="ARBA" id="ARBA00022723"/>
    </source>
</evidence>
<feature type="domain" description="Toprim" evidence="7">
    <location>
        <begin position="81"/>
        <end position="176"/>
    </location>
</feature>
<dbReference type="NCBIfam" id="TIGR00615">
    <property type="entry name" value="recR"/>
    <property type="match status" value="1"/>
</dbReference>
<organism evidence="8">
    <name type="scientific">mine drainage metagenome</name>
    <dbReference type="NCBI Taxonomy" id="410659"/>
    <lineage>
        <taxon>unclassified sequences</taxon>
        <taxon>metagenomes</taxon>
        <taxon>ecological metagenomes</taxon>
    </lineage>
</organism>
<dbReference type="InterPro" id="IPR015967">
    <property type="entry name" value="Rcmb_RecR_Znf"/>
</dbReference>
<reference evidence="8" key="2">
    <citation type="journal article" date="2014" name="ISME J.">
        <title>Microbial stratification in low pH oxic and suboxic macroscopic growths along an acid mine drainage.</title>
        <authorList>
            <person name="Mendez-Garcia C."/>
            <person name="Mesa V."/>
            <person name="Sprenger R.R."/>
            <person name="Richter M."/>
            <person name="Diez M.S."/>
            <person name="Solano J."/>
            <person name="Bargiela R."/>
            <person name="Golyshina O.V."/>
            <person name="Manteca A."/>
            <person name="Ramos J.L."/>
            <person name="Gallego J.R."/>
            <person name="Llorente I."/>
            <person name="Martins Dos Santos V.A."/>
            <person name="Jensen O.N."/>
            <person name="Pelaez A.I."/>
            <person name="Sanchez J."/>
            <person name="Ferrer M."/>
        </authorList>
    </citation>
    <scope>NUCLEOTIDE SEQUENCE</scope>
</reference>
<dbReference type="Gene3D" id="1.10.8.420">
    <property type="entry name" value="RecR Domain 1"/>
    <property type="match status" value="1"/>
</dbReference>
<dbReference type="Pfam" id="PF13662">
    <property type="entry name" value="Toprim_4"/>
    <property type="match status" value="1"/>
</dbReference>
<sequence length="200" mass="21675">MQVIPPKIAELVTALRRLPGIGPRSAQRLALALLGGQGELAGRLAQALLQAIEQVHLCESCRMYTEDARCVLCTSTQRDGGVVCVVETPADVIALENTGSYRGIYFVLYGHLSPLDRIGPSEIGLDLFARKLEEGRMREVILATNATVEGEATAHFIAHMCQQQAVPSTRIAHGVPMGGELEYLDGHTLIQAIQGRRAYD</sequence>
<evidence type="ECO:0000259" key="7">
    <source>
        <dbReference type="PROSITE" id="PS50880"/>
    </source>
</evidence>
<evidence type="ECO:0000256" key="6">
    <source>
        <dbReference type="ARBA" id="ARBA00023204"/>
    </source>
</evidence>
<dbReference type="GO" id="GO:0003677">
    <property type="term" value="F:DNA binding"/>
    <property type="evidence" value="ECO:0007669"/>
    <property type="project" value="InterPro"/>
</dbReference>
<dbReference type="SMART" id="SM00493">
    <property type="entry name" value="TOPRIM"/>
    <property type="match status" value="1"/>
</dbReference>
<protein>
    <submittedName>
        <fullName evidence="8">RecR protein</fullName>
    </submittedName>
</protein>